<dbReference type="SMR" id="C0XN10"/>
<name>C0XN10_LENH9</name>
<comment type="similarity">
    <text evidence="1">Belongs to the carbon-nitrogen hydrolase superfamily. NIT1/NIT2 family.</text>
</comment>
<dbReference type="RefSeq" id="WP_003635865.1">
    <property type="nucleotide sequence ID" value="NZ_AZDF01000027.1"/>
</dbReference>
<evidence type="ECO:0000313" key="4">
    <source>
        <dbReference type="Proteomes" id="UP000003752"/>
    </source>
</evidence>
<dbReference type="HOGENOM" id="CLU_1784410_0_0_9"/>
<proteinExistence type="inferred from homology"/>
<dbReference type="InterPro" id="IPR003010">
    <property type="entry name" value="C-N_Hydrolase"/>
</dbReference>
<sequence>MMCYDTFFPEVARILVLEHADLLIISTNWERPRIQDWELCVRARALDNIIPIVAANRIGFDKESDFFGHSRISDPLGTVMSSLDSERPGYLQATIDYEQTRGLRHGYYSIYQDAHPETYSEKWHLQGNMDSKDPKTAVVKAEDAN</sequence>
<dbReference type="InterPro" id="IPR036526">
    <property type="entry name" value="C-N_Hydrolase_sf"/>
</dbReference>
<comment type="caution">
    <text evidence="3">The sequence shown here is derived from an EMBL/GenBank/DDBJ whole genome shotgun (WGS) entry which is preliminary data.</text>
</comment>
<protein>
    <recommendedName>
        <fullName evidence="2">CN hydrolase domain-containing protein</fullName>
    </recommendedName>
</protein>
<dbReference type="Proteomes" id="UP000003752">
    <property type="component" value="Unassembled WGS sequence"/>
</dbReference>
<keyword evidence="4" id="KW-1185">Reference proteome</keyword>
<feature type="domain" description="CN hydrolase" evidence="2">
    <location>
        <begin position="1"/>
        <end position="97"/>
    </location>
</feature>
<dbReference type="CDD" id="cd07197">
    <property type="entry name" value="nitrilase"/>
    <property type="match status" value="1"/>
</dbReference>
<organism evidence="3 4">
    <name type="scientific">Lentilactobacillus hilgardii (strain ATCC 8290 / DSM 20176 / CCUG 30140 / JCM 1155 / KCTC 3500 / NBRC 15886 / NCIMB 8040 / NRRL B-1843 / 9)</name>
    <dbReference type="NCBI Taxonomy" id="1423757"/>
    <lineage>
        <taxon>Bacteria</taxon>
        <taxon>Bacillati</taxon>
        <taxon>Bacillota</taxon>
        <taxon>Bacilli</taxon>
        <taxon>Lactobacillales</taxon>
        <taxon>Lactobacillaceae</taxon>
        <taxon>Lentilactobacillus</taxon>
    </lineage>
</organism>
<gene>
    <name evidence="3" type="ORF">HMPREF0519_2621</name>
</gene>
<dbReference type="Pfam" id="PF00795">
    <property type="entry name" value="CN_hydrolase"/>
    <property type="match status" value="1"/>
</dbReference>
<dbReference type="SUPFAM" id="SSF56317">
    <property type="entry name" value="Carbon-nitrogen hydrolase"/>
    <property type="match status" value="1"/>
</dbReference>
<dbReference type="AlphaFoldDB" id="C0XN10"/>
<dbReference type="PANTHER" id="PTHR23088:SF27">
    <property type="entry name" value="DEAMINATED GLUTATHIONE AMIDASE"/>
    <property type="match status" value="1"/>
</dbReference>
<dbReference type="PANTHER" id="PTHR23088">
    <property type="entry name" value="NITRILASE-RELATED"/>
    <property type="match status" value="1"/>
</dbReference>
<dbReference type="EMBL" id="ACGP01000222">
    <property type="protein sequence ID" value="EEI23238.1"/>
    <property type="molecule type" value="Genomic_DNA"/>
</dbReference>
<evidence type="ECO:0000313" key="3">
    <source>
        <dbReference type="EMBL" id="EEI23238.1"/>
    </source>
</evidence>
<evidence type="ECO:0000256" key="1">
    <source>
        <dbReference type="ARBA" id="ARBA00010613"/>
    </source>
</evidence>
<evidence type="ECO:0000259" key="2">
    <source>
        <dbReference type="PROSITE" id="PS50263"/>
    </source>
</evidence>
<dbReference type="PROSITE" id="PS50263">
    <property type="entry name" value="CN_HYDROLASE"/>
    <property type="match status" value="1"/>
</dbReference>
<accession>C0XN10</accession>
<reference evidence="3 4" key="1">
    <citation type="submission" date="2009-01" db="EMBL/GenBank/DDBJ databases">
        <authorList>
            <person name="Qin X."/>
            <person name="Bachman B."/>
            <person name="Battles P."/>
            <person name="Bell A."/>
            <person name="Bess C."/>
            <person name="Bickham C."/>
            <person name="Chaboub L."/>
            <person name="Chen D."/>
            <person name="Coyle M."/>
            <person name="Deiros D.R."/>
            <person name="Dinh H."/>
            <person name="Forbes L."/>
            <person name="Fowler G."/>
            <person name="Francisco L."/>
            <person name="Fu Q."/>
            <person name="Gubbala S."/>
            <person name="Hale W."/>
            <person name="Han Y."/>
            <person name="Hemphill L."/>
            <person name="Highlander S.K."/>
            <person name="Hirani K."/>
            <person name="Hogues M."/>
            <person name="Jackson L."/>
            <person name="Jakkamsetti A."/>
            <person name="Javaid M."/>
            <person name="Jiang H."/>
            <person name="Korchina V."/>
            <person name="Kovar C."/>
            <person name="Lara F."/>
            <person name="Lee S."/>
            <person name="Mata R."/>
            <person name="Mathew T."/>
            <person name="Moen C."/>
            <person name="Morales K."/>
            <person name="Munidasa M."/>
            <person name="Nazareth L."/>
            <person name="Ngo R."/>
            <person name="Nguyen L."/>
            <person name="Okwuonu G."/>
            <person name="Ongeri F."/>
            <person name="Patil S."/>
            <person name="Petrosino J."/>
            <person name="Pham C."/>
            <person name="Pham P."/>
            <person name="Pu L.-L."/>
            <person name="Puazo M."/>
            <person name="Raj R."/>
            <person name="Reid J."/>
            <person name="Rouhana J."/>
            <person name="Saada N."/>
            <person name="Shang Y."/>
            <person name="Simmons D."/>
            <person name="Thornton R."/>
            <person name="Warren J."/>
            <person name="Weissenberger G."/>
            <person name="Zhang J."/>
            <person name="Zhang L."/>
            <person name="Zhou C."/>
            <person name="Zhu D."/>
            <person name="Muzny D."/>
            <person name="Worley K."/>
            <person name="Gibbs R."/>
        </authorList>
    </citation>
    <scope>NUCLEOTIDE SEQUENCE [LARGE SCALE GENOMIC DNA]</scope>
    <source>
        <strain evidence="4">ATCC 8290 / DSM 20176 / CCUG 30140 / JCM 1155 / KCTC 3500 / NBRC 15886 / NCIMB 8040 / NRRL B-1843 / 9</strain>
    </source>
</reference>
<dbReference type="Gene3D" id="3.60.110.10">
    <property type="entry name" value="Carbon-nitrogen hydrolase"/>
    <property type="match status" value="1"/>
</dbReference>